<dbReference type="EMBL" id="JBHTNZ010000015">
    <property type="protein sequence ID" value="MFD1462241.1"/>
    <property type="molecule type" value="Genomic_DNA"/>
</dbReference>
<organism evidence="2 3">
    <name type="scientific">Paenibacillus farraposensis</name>
    <dbReference type="NCBI Taxonomy" id="2807095"/>
    <lineage>
        <taxon>Bacteria</taxon>
        <taxon>Bacillati</taxon>
        <taxon>Bacillota</taxon>
        <taxon>Bacilli</taxon>
        <taxon>Bacillales</taxon>
        <taxon>Paenibacillaceae</taxon>
        <taxon>Paenibacillus</taxon>
    </lineage>
</organism>
<dbReference type="RefSeq" id="WP_229523948.1">
    <property type="nucleotide sequence ID" value="NZ_JAFFQR010000043.1"/>
</dbReference>
<evidence type="ECO:0000259" key="1">
    <source>
        <dbReference type="PROSITE" id="PS50943"/>
    </source>
</evidence>
<dbReference type="InterPro" id="IPR001387">
    <property type="entry name" value="Cro/C1-type_HTH"/>
</dbReference>
<evidence type="ECO:0000313" key="3">
    <source>
        <dbReference type="Proteomes" id="UP001597340"/>
    </source>
</evidence>
<keyword evidence="3" id="KW-1185">Reference proteome</keyword>
<dbReference type="Gene3D" id="1.10.260.40">
    <property type="entry name" value="lambda repressor-like DNA-binding domains"/>
    <property type="match status" value="1"/>
</dbReference>
<evidence type="ECO:0000313" key="2">
    <source>
        <dbReference type="EMBL" id="MFD1462241.1"/>
    </source>
</evidence>
<dbReference type="InterPro" id="IPR010982">
    <property type="entry name" value="Lambda_DNA-bd_dom_sf"/>
</dbReference>
<dbReference type="Proteomes" id="UP001597340">
    <property type="component" value="Unassembled WGS sequence"/>
</dbReference>
<dbReference type="PROSITE" id="PS50943">
    <property type="entry name" value="HTH_CROC1"/>
    <property type="match status" value="1"/>
</dbReference>
<proteinExistence type="predicted"/>
<dbReference type="SUPFAM" id="SSF47413">
    <property type="entry name" value="lambda repressor-like DNA-binding domains"/>
    <property type="match status" value="1"/>
</dbReference>
<sequence length="72" mass="8349">MKLKDAREAAGYTQESLVLKINEHLKCTLRHYQNVEYGLKTPNITLGLLICQLCGVEPREVEEWKIKPGHNW</sequence>
<protein>
    <submittedName>
        <fullName evidence="2">Helix-turn-helix transcriptional regulator</fullName>
    </submittedName>
</protein>
<feature type="domain" description="HTH cro/C1-type" evidence="1">
    <location>
        <begin position="3"/>
        <end position="61"/>
    </location>
</feature>
<accession>A0ABW4DEG4</accession>
<reference evidence="3" key="1">
    <citation type="journal article" date="2019" name="Int. J. Syst. Evol. Microbiol.">
        <title>The Global Catalogue of Microorganisms (GCM) 10K type strain sequencing project: providing services to taxonomists for standard genome sequencing and annotation.</title>
        <authorList>
            <consortium name="The Broad Institute Genomics Platform"/>
            <consortium name="The Broad Institute Genome Sequencing Center for Infectious Disease"/>
            <person name="Wu L."/>
            <person name="Ma J."/>
        </authorList>
    </citation>
    <scope>NUCLEOTIDE SEQUENCE [LARGE SCALE GENOMIC DNA]</scope>
    <source>
        <strain evidence="3">CCM 9147</strain>
    </source>
</reference>
<name>A0ABW4DEG4_9BACL</name>
<comment type="caution">
    <text evidence="2">The sequence shown here is derived from an EMBL/GenBank/DDBJ whole genome shotgun (WGS) entry which is preliminary data.</text>
</comment>
<gene>
    <name evidence="2" type="ORF">ACFQ5D_12705</name>
</gene>
<dbReference type="CDD" id="cd00093">
    <property type="entry name" value="HTH_XRE"/>
    <property type="match status" value="1"/>
</dbReference>